<accession>A0A411E7K0</accession>
<evidence type="ECO:0000313" key="2">
    <source>
        <dbReference type="EMBL" id="QBA63695.1"/>
    </source>
</evidence>
<protein>
    <submittedName>
        <fullName evidence="2">Uncharacterized protein</fullName>
    </submittedName>
</protein>
<keyword evidence="1" id="KW-0732">Signal</keyword>
<organism evidence="2 3">
    <name type="scientific">Muriicola soli</name>
    <dbReference type="NCBI Taxonomy" id="2507538"/>
    <lineage>
        <taxon>Bacteria</taxon>
        <taxon>Pseudomonadati</taxon>
        <taxon>Bacteroidota</taxon>
        <taxon>Flavobacteriia</taxon>
        <taxon>Flavobacteriales</taxon>
        <taxon>Flavobacteriaceae</taxon>
        <taxon>Muriicola</taxon>
    </lineage>
</organism>
<dbReference type="KEGG" id="mur:EQY75_03535"/>
<evidence type="ECO:0000256" key="1">
    <source>
        <dbReference type="SAM" id="SignalP"/>
    </source>
</evidence>
<sequence length="84" mass="9803">MKVQLSCFLIIFFTAGIAAQNSEDHAKVENYQVDYFLVDRPDGSLFNREVEKAETEKIARLYRFKNARVKAELAFKTKKQHFTV</sequence>
<feature type="chain" id="PRO_5018975672" evidence="1">
    <location>
        <begin position="19"/>
        <end position="84"/>
    </location>
</feature>
<dbReference type="OrthoDB" id="1179532at2"/>
<name>A0A411E7K0_9FLAO</name>
<dbReference type="RefSeq" id="WP_129602932.1">
    <property type="nucleotide sequence ID" value="NZ_CP035544.1"/>
</dbReference>
<feature type="signal peptide" evidence="1">
    <location>
        <begin position="1"/>
        <end position="18"/>
    </location>
</feature>
<gene>
    <name evidence="2" type="ORF">EQY75_03535</name>
</gene>
<reference evidence="2 3" key="1">
    <citation type="submission" date="2019-01" db="EMBL/GenBank/DDBJ databases">
        <title>Muriicola soli sp. nov., isolated from soil.</title>
        <authorList>
            <person name="Kang H.J."/>
            <person name="Kim S.B."/>
        </authorList>
    </citation>
    <scope>NUCLEOTIDE SEQUENCE [LARGE SCALE GENOMIC DNA]</scope>
    <source>
        <strain evidence="2 3">MMS17-SY002</strain>
    </source>
</reference>
<dbReference type="EMBL" id="CP035544">
    <property type="protein sequence ID" value="QBA63695.1"/>
    <property type="molecule type" value="Genomic_DNA"/>
</dbReference>
<evidence type="ECO:0000313" key="3">
    <source>
        <dbReference type="Proteomes" id="UP000290889"/>
    </source>
</evidence>
<dbReference type="AlphaFoldDB" id="A0A411E7K0"/>
<proteinExistence type="predicted"/>
<dbReference type="Proteomes" id="UP000290889">
    <property type="component" value="Chromosome"/>
</dbReference>
<keyword evidence="3" id="KW-1185">Reference proteome</keyword>